<gene>
    <name evidence="1" type="ORF">OS493_006743</name>
</gene>
<protein>
    <submittedName>
        <fullName evidence="1">Uncharacterized protein</fullName>
    </submittedName>
</protein>
<evidence type="ECO:0000313" key="1">
    <source>
        <dbReference type="EMBL" id="KAJ7386731.1"/>
    </source>
</evidence>
<proteinExistence type="predicted"/>
<dbReference type="EMBL" id="MU825875">
    <property type="protein sequence ID" value="KAJ7386731.1"/>
    <property type="molecule type" value="Genomic_DNA"/>
</dbReference>
<sequence>MHAVKVTVSWYCTLYCTLLGPGDILSCYVLDCEIVPDLFLTVLLLFIFSAGKDSLLCGIGGQMNRAVITVILKIAFQKMQKVMKAKDKSALEQRRKKILISFQHMLKVKKTKKKRTLEQRRKKIRGKRKTKKVTVMEVRKKKLHVRKLENERRSHAHFHIVTRRLFTCRSTSEMFMTGRKNMREQHYRASSCEKSTSLPVKKLLLLEIAEQNQNQKKVLAARTPIERENYVLCLAAWCLQSDYHSIYREDTN</sequence>
<accession>A0A9W9ZRY5</accession>
<comment type="caution">
    <text evidence="1">The sequence shown here is derived from an EMBL/GenBank/DDBJ whole genome shotgun (WGS) entry which is preliminary data.</text>
</comment>
<dbReference type="Proteomes" id="UP001163046">
    <property type="component" value="Unassembled WGS sequence"/>
</dbReference>
<keyword evidence="2" id="KW-1185">Reference proteome</keyword>
<organism evidence="1 2">
    <name type="scientific">Desmophyllum pertusum</name>
    <dbReference type="NCBI Taxonomy" id="174260"/>
    <lineage>
        <taxon>Eukaryota</taxon>
        <taxon>Metazoa</taxon>
        <taxon>Cnidaria</taxon>
        <taxon>Anthozoa</taxon>
        <taxon>Hexacorallia</taxon>
        <taxon>Scleractinia</taxon>
        <taxon>Caryophylliina</taxon>
        <taxon>Caryophylliidae</taxon>
        <taxon>Desmophyllum</taxon>
    </lineage>
</organism>
<evidence type="ECO:0000313" key="2">
    <source>
        <dbReference type="Proteomes" id="UP001163046"/>
    </source>
</evidence>
<dbReference type="AlphaFoldDB" id="A0A9W9ZRY5"/>
<reference evidence="1" key="1">
    <citation type="submission" date="2023-01" db="EMBL/GenBank/DDBJ databases">
        <title>Genome assembly of the deep-sea coral Lophelia pertusa.</title>
        <authorList>
            <person name="Herrera S."/>
            <person name="Cordes E."/>
        </authorList>
    </citation>
    <scope>NUCLEOTIDE SEQUENCE</scope>
    <source>
        <strain evidence="1">USNM1676648</strain>
        <tissue evidence="1">Polyp</tissue>
    </source>
</reference>
<name>A0A9W9ZRY5_9CNID</name>